<name>A0A4Z2EKY2_9TELE</name>
<evidence type="ECO:0000313" key="2">
    <source>
        <dbReference type="Proteomes" id="UP000314294"/>
    </source>
</evidence>
<accession>A0A4Z2EKY2</accession>
<dbReference type="AlphaFoldDB" id="A0A4Z2EKY2"/>
<sequence length="117" mass="12774">MTVPVAAFKEGQGAGFSPHPRGGCSEQCIPEACPFWLAQWGARWRLRSLKSSPRSCVRSDPSLQGGVVGQGPAFVQRRILWPIVRRPQPFRDFKGSFAQFLLSAALSTEKQESSVGG</sequence>
<proteinExistence type="predicted"/>
<protein>
    <submittedName>
        <fullName evidence="1">Uncharacterized protein</fullName>
    </submittedName>
</protein>
<dbReference type="EMBL" id="SRLO01005618">
    <property type="protein sequence ID" value="TNN29469.1"/>
    <property type="molecule type" value="Genomic_DNA"/>
</dbReference>
<evidence type="ECO:0000313" key="1">
    <source>
        <dbReference type="EMBL" id="TNN29469.1"/>
    </source>
</evidence>
<organism evidence="1 2">
    <name type="scientific">Liparis tanakae</name>
    <name type="common">Tanaka's snailfish</name>
    <dbReference type="NCBI Taxonomy" id="230148"/>
    <lineage>
        <taxon>Eukaryota</taxon>
        <taxon>Metazoa</taxon>
        <taxon>Chordata</taxon>
        <taxon>Craniata</taxon>
        <taxon>Vertebrata</taxon>
        <taxon>Euteleostomi</taxon>
        <taxon>Actinopterygii</taxon>
        <taxon>Neopterygii</taxon>
        <taxon>Teleostei</taxon>
        <taxon>Neoteleostei</taxon>
        <taxon>Acanthomorphata</taxon>
        <taxon>Eupercaria</taxon>
        <taxon>Perciformes</taxon>
        <taxon>Cottioidei</taxon>
        <taxon>Cottales</taxon>
        <taxon>Liparidae</taxon>
        <taxon>Liparis</taxon>
    </lineage>
</organism>
<comment type="caution">
    <text evidence="1">The sequence shown here is derived from an EMBL/GenBank/DDBJ whole genome shotgun (WGS) entry which is preliminary data.</text>
</comment>
<reference evidence="1 2" key="1">
    <citation type="submission" date="2019-03" db="EMBL/GenBank/DDBJ databases">
        <title>First draft genome of Liparis tanakae, snailfish: a comprehensive survey of snailfish specific genes.</title>
        <authorList>
            <person name="Kim W."/>
            <person name="Song I."/>
            <person name="Jeong J.-H."/>
            <person name="Kim D."/>
            <person name="Kim S."/>
            <person name="Ryu S."/>
            <person name="Song J.Y."/>
            <person name="Lee S.K."/>
        </authorList>
    </citation>
    <scope>NUCLEOTIDE SEQUENCE [LARGE SCALE GENOMIC DNA]</scope>
    <source>
        <tissue evidence="1">Muscle</tissue>
    </source>
</reference>
<keyword evidence="2" id="KW-1185">Reference proteome</keyword>
<dbReference type="Proteomes" id="UP000314294">
    <property type="component" value="Unassembled WGS sequence"/>
</dbReference>
<gene>
    <name evidence="1" type="ORF">EYF80_060382</name>
</gene>